<dbReference type="Proteomes" id="UP000789759">
    <property type="component" value="Unassembled WGS sequence"/>
</dbReference>
<protein>
    <submittedName>
        <fullName evidence="1">14639_t:CDS:1</fullName>
    </submittedName>
</protein>
<dbReference type="AlphaFoldDB" id="A0A9N9KHD9"/>
<reference evidence="1" key="1">
    <citation type="submission" date="2021-06" db="EMBL/GenBank/DDBJ databases">
        <authorList>
            <person name="Kallberg Y."/>
            <person name="Tangrot J."/>
            <person name="Rosling A."/>
        </authorList>
    </citation>
    <scope>NUCLEOTIDE SEQUENCE</scope>
    <source>
        <strain evidence="1">FL966</strain>
    </source>
</reference>
<feature type="non-terminal residue" evidence="1">
    <location>
        <position position="108"/>
    </location>
</feature>
<name>A0A9N9KHD9_9GLOM</name>
<accession>A0A9N9KHD9</accession>
<evidence type="ECO:0000313" key="1">
    <source>
        <dbReference type="EMBL" id="CAG8825447.1"/>
    </source>
</evidence>
<comment type="caution">
    <text evidence="1">The sequence shown here is derived from an EMBL/GenBank/DDBJ whole genome shotgun (WGS) entry which is preliminary data.</text>
</comment>
<gene>
    <name evidence="1" type="ORF">CPELLU_LOCUS20098</name>
</gene>
<sequence>ICVSPLKYNDTCITIQKKKHSPHNANDDITSTKVHEKDYRFQIDAGAPQSTKATFAIGKKKSRSSIATTKKWLVKEHPQLVHQLVVSFANLRELNSDFKKLAKQRATG</sequence>
<keyword evidence="2" id="KW-1185">Reference proteome</keyword>
<proteinExistence type="predicted"/>
<evidence type="ECO:0000313" key="2">
    <source>
        <dbReference type="Proteomes" id="UP000789759"/>
    </source>
</evidence>
<dbReference type="OrthoDB" id="2433227at2759"/>
<dbReference type="EMBL" id="CAJVQA010055855">
    <property type="protein sequence ID" value="CAG8825447.1"/>
    <property type="molecule type" value="Genomic_DNA"/>
</dbReference>
<organism evidence="1 2">
    <name type="scientific">Cetraspora pellucida</name>
    <dbReference type="NCBI Taxonomy" id="1433469"/>
    <lineage>
        <taxon>Eukaryota</taxon>
        <taxon>Fungi</taxon>
        <taxon>Fungi incertae sedis</taxon>
        <taxon>Mucoromycota</taxon>
        <taxon>Glomeromycotina</taxon>
        <taxon>Glomeromycetes</taxon>
        <taxon>Diversisporales</taxon>
        <taxon>Gigasporaceae</taxon>
        <taxon>Cetraspora</taxon>
    </lineage>
</organism>
<feature type="non-terminal residue" evidence="1">
    <location>
        <position position="1"/>
    </location>
</feature>